<evidence type="ECO:0000259" key="4">
    <source>
        <dbReference type="PROSITE" id="PS50949"/>
    </source>
</evidence>
<name>A0A934NQW8_9NOCA</name>
<feature type="domain" description="HTH gntR-type" evidence="4">
    <location>
        <begin position="10"/>
        <end position="76"/>
    </location>
</feature>
<dbReference type="PRINTS" id="PR00035">
    <property type="entry name" value="HTHGNTR"/>
</dbReference>
<dbReference type="Gene3D" id="1.10.10.10">
    <property type="entry name" value="Winged helix-like DNA-binding domain superfamily/Winged helix DNA-binding domain"/>
    <property type="match status" value="1"/>
</dbReference>
<dbReference type="SMART" id="SM00895">
    <property type="entry name" value="FCD"/>
    <property type="match status" value="1"/>
</dbReference>
<dbReference type="SUPFAM" id="SSF46785">
    <property type="entry name" value="Winged helix' DNA-binding domain"/>
    <property type="match status" value="1"/>
</dbReference>
<evidence type="ECO:0000313" key="6">
    <source>
        <dbReference type="Proteomes" id="UP000655868"/>
    </source>
</evidence>
<dbReference type="InterPro" id="IPR008920">
    <property type="entry name" value="TF_FadR/GntR_C"/>
</dbReference>
<dbReference type="Pfam" id="PF00392">
    <property type="entry name" value="GntR"/>
    <property type="match status" value="1"/>
</dbReference>
<accession>A0A934NQW8</accession>
<gene>
    <name evidence="5" type="ORF">JGU71_12395</name>
</gene>
<evidence type="ECO:0000256" key="1">
    <source>
        <dbReference type="ARBA" id="ARBA00023015"/>
    </source>
</evidence>
<dbReference type="Gene3D" id="1.20.120.530">
    <property type="entry name" value="GntR ligand-binding domain-like"/>
    <property type="match status" value="1"/>
</dbReference>
<dbReference type="Pfam" id="PF07729">
    <property type="entry name" value="FCD"/>
    <property type="match status" value="1"/>
</dbReference>
<reference evidence="5" key="1">
    <citation type="submission" date="2020-12" db="EMBL/GenBank/DDBJ databases">
        <title>Antrihabitans popcorni sp. nov. and Antrihabitans auranticaus sp. nov., isolated from a larva cave.</title>
        <authorList>
            <person name="Lee S.D."/>
            <person name="Kim I.S."/>
        </authorList>
    </citation>
    <scope>NUCLEOTIDE SEQUENCE</scope>
    <source>
        <strain evidence="5">YC3-6</strain>
    </source>
</reference>
<evidence type="ECO:0000256" key="2">
    <source>
        <dbReference type="ARBA" id="ARBA00023125"/>
    </source>
</evidence>
<dbReference type="AlphaFoldDB" id="A0A934NQW8"/>
<organism evidence="5 6">
    <name type="scientific">Antrihabitans stalagmiti</name>
    <dbReference type="NCBI Taxonomy" id="2799499"/>
    <lineage>
        <taxon>Bacteria</taxon>
        <taxon>Bacillati</taxon>
        <taxon>Actinomycetota</taxon>
        <taxon>Actinomycetes</taxon>
        <taxon>Mycobacteriales</taxon>
        <taxon>Nocardiaceae</taxon>
        <taxon>Antrihabitans</taxon>
    </lineage>
</organism>
<keyword evidence="1" id="KW-0805">Transcription regulation</keyword>
<sequence length="234" mass="25913">MARRGSLRPSSLREQVYESLRGDLTSGSIAPNERLGEERLAELYGVSRTPVREALARLLADGLIERDEHGLYPYRPRLDDLDGLYELRSTLEARGIRRVLDDPSLTHDRAAVVGELEVWQRFRDSPPDPGPELVGADEHFHTTLLAASGNPALAEALAGVNSRMRPVRALDALTEDRVATMVVEHIRIAESVLAGRLEDAFRQLLDHIENSQSVVLERAERALSMAKLGLAVRG</sequence>
<dbReference type="PROSITE" id="PS50949">
    <property type="entry name" value="HTH_GNTR"/>
    <property type="match status" value="1"/>
</dbReference>
<dbReference type="CDD" id="cd07377">
    <property type="entry name" value="WHTH_GntR"/>
    <property type="match status" value="1"/>
</dbReference>
<dbReference type="EMBL" id="JAEMNV010000003">
    <property type="protein sequence ID" value="MBJ8339687.1"/>
    <property type="molecule type" value="Genomic_DNA"/>
</dbReference>
<dbReference type="PANTHER" id="PTHR43537:SF45">
    <property type="entry name" value="GNTR FAMILY REGULATORY PROTEIN"/>
    <property type="match status" value="1"/>
</dbReference>
<keyword evidence="2" id="KW-0238">DNA-binding</keyword>
<proteinExistence type="predicted"/>
<dbReference type="InterPro" id="IPR036388">
    <property type="entry name" value="WH-like_DNA-bd_sf"/>
</dbReference>
<keyword evidence="3" id="KW-0804">Transcription</keyword>
<evidence type="ECO:0000313" key="5">
    <source>
        <dbReference type="EMBL" id="MBJ8339687.1"/>
    </source>
</evidence>
<dbReference type="InterPro" id="IPR011711">
    <property type="entry name" value="GntR_C"/>
</dbReference>
<dbReference type="SMART" id="SM00345">
    <property type="entry name" value="HTH_GNTR"/>
    <property type="match status" value="1"/>
</dbReference>
<dbReference type="PANTHER" id="PTHR43537">
    <property type="entry name" value="TRANSCRIPTIONAL REGULATOR, GNTR FAMILY"/>
    <property type="match status" value="1"/>
</dbReference>
<keyword evidence="6" id="KW-1185">Reference proteome</keyword>
<comment type="caution">
    <text evidence="5">The sequence shown here is derived from an EMBL/GenBank/DDBJ whole genome shotgun (WGS) entry which is preliminary data.</text>
</comment>
<dbReference type="RefSeq" id="WP_199704406.1">
    <property type="nucleotide sequence ID" value="NZ_JAEMNV010000003.1"/>
</dbReference>
<dbReference type="GO" id="GO:0003700">
    <property type="term" value="F:DNA-binding transcription factor activity"/>
    <property type="evidence" value="ECO:0007669"/>
    <property type="project" value="InterPro"/>
</dbReference>
<dbReference type="GO" id="GO:0003677">
    <property type="term" value="F:DNA binding"/>
    <property type="evidence" value="ECO:0007669"/>
    <property type="project" value="UniProtKB-KW"/>
</dbReference>
<dbReference type="InterPro" id="IPR000524">
    <property type="entry name" value="Tscrpt_reg_HTH_GntR"/>
</dbReference>
<evidence type="ECO:0000256" key="3">
    <source>
        <dbReference type="ARBA" id="ARBA00023163"/>
    </source>
</evidence>
<protein>
    <submittedName>
        <fullName evidence="5">GntR family transcriptional regulator</fullName>
    </submittedName>
</protein>
<dbReference type="InterPro" id="IPR036390">
    <property type="entry name" value="WH_DNA-bd_sf"/>
</dbReference>
<dbReference type="Proteomes" id="UP000655868">
    <property type="component" value="Unassembled WGS sequence"/>
</dbReference>
<dbReference type="SUPFAM" id="SSF48008">
    <property type="entry name" value="GntR ligand-binding domain-like"/>
    <property type="match status" value="1"/>
</dbReference>